<evidence type="ECO:0000256" key="1">
    <source>
        <dbReference type="SAM" id="SignalP"/>
    </source>
</evidence>
<dbReference type="EMBL" id="BNCQ01000099">
    <property type="protein sequence ID" value="GIM17254.1"/>
    <property type="molecule type" value="Genomic_DNA"/>
</dbReference>
<keyword evidence="1" id="KW-0732">Signal</keyword>
<dbReference type="Gene3D" id="2.60.120.260">
    <property type="entry name" value="Galactose-binding domain-like"/>
    <property type="match status" value="1"/>
</dbReference>
<feature type="signal peptide" evidence="1">
    <location>
        <begin position="1"/>
        <end position="26"/>
    </location>
</feature>
<dbReference type="Proteomes" id="UP000722791">
    <property type="component" value="Unassembled WGS sequence"/>
</dbReference>
<comment type="caution">
    <text evidence="2">The sequence shown here is derived from an EMBL/GenBank/DDBJ whole genome shotgun (WGS) entry which is preliminary data.</text>
</comment>
<feature type="chain" id="PRO_5035306205" evidence="1">
    <location>
        <begin position="27"/>
        <end position="214"/>
    </location>
</feature>
<name>A0A8J4GXE0_9CHLO</name>
<reference evidence="2" key="1">
    <citation type="journal article" date="2021" name="Proc. Natl. Acad. Sci. U.S.A.">
        <title>Three genomes in the algal genus Volvox reveal the fate of a haploid sex-determining region after a transition to homothallism.</title>
        <authorList>
            <person name="Yamamoto K."/>
            <person name="Hamaji T."/>
            <person name="Kawai-Toyooka H."/>
            <person name="Matsuzaki R."/>
            <person name="Takahashi F."/>
            <person name="Nishimura Y."/>
            <person name="Kawachi M."/>
            <person name="Noguchi H."/>
            <person name="Minakuchi Y."/>
            <person name="Umen J.G."/>
            <person name="Toyoda A."/>
            <person name="Nozaki H."/>
        </authorList>
    </citation>
    <scope>NUCLEOTIDE SEQUENCE</scope>
    <source>
        <strain evidence="2">NIES-3785</strain>
    </source>
</reference>
<evidence type="ECO:0000313" key="3">
    <source>
        <dbReference type="Proteomes" id="UP000722791"/>
    </source>
</evidence>
<proteinExistence type="predicted"/>
<sequence>MPPKELLNAVAVLLMALPLLAVSVTAQPLESAAVVLSTNVRTGPWNVNFDTASPYVNAGAQWIWANSASAISDAPSNVGYVFEKSFTATSSSSCTLSMIADNQCDVYLNGVFSGSITGGWGGDLLQSVAVSVHSGSNTITLRCVNYPSDDGITRANPAGIIAILRTTYGAIMAKTDGTWIVKGSFSNTCDVRTCALNSSCIEHWPLRTDGQWWQ</sequence>
<dbReference type="AlphaFoldDB" id="A0A8J4GXE0"/>
<organism evidence="2 3">
    <name type="scientific">Volvox reticuliferus</name>
    <dbReference type="NCBI Taxonomy" id="1737510"/>
    <lineage>
        <taxon>Eukaryota</taxon>
        <taxon>Viridiplantae</taxon>
        <taxon>Chlorophyta</taxon>
        <taxon>core chlorophytes</taxon>
        <taxon>Chlorophyceae</taxon>
        <taxon>CS clade</taxon>
        <taxon>Chlamydomonadales</taxon>
        <taxon>Volvocaceae</taxon>
        <taxon>Volvox</taxon>
    </lineage>
</organism>
<accession>A0A8J4GXE0</accession>
<evidence type="ECO:0000313" key="2">
    <source>
        <dbReference type="EMBL" id="GIM17254.1"/>
    </source>
</evidence>
<dbReference type="SUPFAM" id="SSF49785">
    <property type="entry name" value="Galactose-binding domain-like"/>
    <property type="match status" value="1"/>
</dbReference>
<dbReference type="InterPro" id="IPR008979">
    <property type="entry name" value="Galactose-bd-like_sf"/>
</dbReference>
<protein>
    <submittedName>
        <fullName evidence="2">Uncharacterized protein</fullName>
    </submittedName>
</protein>
<gene>
    <name evidence="2" type="ORF">Vretimale_19784</name>
</gene>